<organism evidence="3 4">
    <name type="scientific">Achlya hypogyna</name>
    <name type="common">Oomycete</name>
    <name type="synonym">Protoachlya hypogyna</name>
    <dbReference type="NCBI Taxonomy" id="1202772"/>
    <lineage>
        <taxon>Eukaryota</taxon>
        <taxon>Sar</taxon>
        <taxon>Stramenopiles</taxon>
        <taxon>Oomycota</taxon>
        <taxon>Saprolegniomycetes</taxon>
        <taxon>Saprolegniales</taxon>
        <taxon>Achlyaceae</taxon>
        <taxon>Achlya</taxon>
    </lineage>
</organism>
<dbReference type="AlphaFoldDB" id="A0A1V9Z9C7"/>
<evidence type="ECO:0000313" key="3">
    <source>
        <dbReference type="EMBL" id="OQR94507.1"/>
    </source>
</evidence>
<accession>A0A1V9Z9C7</accession>
<feature type="coiled-coil region" evidence="1">
    <location>
        <begin position="249"/>
        <end position="316"/>
    </location>
</feature>
<keyword evidence="2" id="KW-1133">Transmembrane helix</keyword>
<reference evidence="3 4" key="1">
    <citation type="journal article" date="2014" name="Genome Biol. Evol.">
        <title>The secreted proteins of Achlya hypogyna and Thraustotheca clavata identify the ancestral oomycete secretome and reveal gene acquisitions by horizontal gene transfer.</title>
        <authorList>
            <person name="Misner I."/>
            <person name="Blouin N."/>
            <person name="Leonard G."/>
            <person name="Richards T.A."/>
            <person name="Lane C.E."/>
        </authorList>
    </citation>
    <scope>NUCLEOTIDE SEQUENCE [LARGE SCALE GENOMIC DNA]</scope>
    <source>
        <strain evidence="3 4">ATCC 48635</strain>
    </source>
</reference>
<protein>
    <submittedName>
        <fullName evidence="3">Uncharacterized protein</fullName>
    </submittedName>
</protein>
<keyword evidence="2" id="KW-0472">Membrane</keyword>
<feature type="transmembrane region" description="Helical" evidence="2">
    <location>
        <begin position="7"/>
        <end position="31"/>
    </location>
</feature>
<dbReference type="OrthoDB" id="64459at2759"/>
<keyword evidence="2" id="KW-0812">Transmembrane</keyword>
<dbReference type="EMBL" id="JNBR01000361">
    <property type="protein sequence ID" value="OQR94507.1"/>
    <property type="molecule type" value="Genomic_DNA"/>
</dbReference>
<keyword evidence="4" id="KW-1185">Reference proteome</keyword>
<evidence type="ECO:0000313" key="4">
    <source>
        <dbReference type="Proteomes" id="UP000243579"/>
    </source>
</evidence>
<name>A0A1V9Z9C7_ACHHY</name>
<gene>
    <name evidence="3" type="ORF">ACHHYP_01254</name>
</gene>
<evidence type="ECO:0000256" key="2">
    <source>
        <dbReference type="SAM" id="Phobius"/>
    </source>
</evidence>
<keyword evidence="1" id="KW-0175">Coiled coil</keyword>
<sequence>MHMSVSACCIATCIGVVVSMVILLALSLLYWSIPRVPATAHDFSKVVAERFASPAELDGVSSSPSAADMTNILMSWHSPLCALPPGTPARSGFFHDAGAADHRPRFQVQYWTQGSWLSGFTSFNQMALVASSSEGVVDGGDLYSDDCFVVLENAKFDVTYSLRVRSRVDTAFLQLFTRQWTSWSDTVFVAPYVSDAECSSWTSLFREESWYTDRRTLLLASVTVAALLYAASKRRVRPTGAMPCTLFVADQIVGDVRLLEEEVTNLKAELADAEMENKLLMRLKGYDIDQLDMAEIAALEMELHLGLQRIEEAKDAGL</sequence>
<evidence type="ECO:0000256" key="1">
    <source>
        <dbReference type="SAM" id="Coils"/>
    </source>
</evidence>
<comment type="caution">
    <text evidence="3">The sequence shown here is derived from an EMBL/GenBank/DDBJ whole genome shotgun (WGS) entry which is preliminary data.</text>
</comment>
<dbReference type="Proteomes" id="UP000243579">
    <property type="component" value="Unassembled WGS sequence"/>
</dbReference>
<proteinExistence type="predicted"/>